<protein>
    <recommendedName>
        <fullName evidence="6 7">Alanine racemase</fullName>
        <ecNumber evidence="3 7">5.1.1.1</ecNumber>
    </recommendedName>
</protein>
<dbReference type="AlphaFoldDB" id="A0A1G9YWA9"/>
<dbReference type="PRINTS" id="PR00992">
    <property type="entry name" value="ALARACEMASE"/>
</dbReference>
<dbReference type="SMART" id="SM01005">
    <property type="entry name" value="Ala_racemase_C"/>
    <property type="match status" value="1"/>
</dbReference>
<dbReference type="GO" id="GO:0030170">
    <property type="term" value="F:pyridoxal phosphate binding"/>
    <property type="evidence" value="ECO:0007669"/>
    <property type="project" value="UniProtKB-UniRule"/>
</dbReference>
<comment type="function">
    <text evidence="7">Catalyzes the interconversion of L-alanine and D-alanine. May also act on other amino acids.</text>
</comment>
<comment type="similarity">
    <text evidence="7">Belongs to the alanine racemase family.</text>
</comment>
<dbReference type="GO" id="GO:0030632">
    <property type="term" value="P:D-alanine biosynthetic process"/>
    <property type="evidence" value="ECO:0007669"/>
    <property type="project" value="UniProtKB-UniRule"/>
</dbReference>
<dbReference type="InterPro" id="IPR020622">
    <property type="entry name" value="Ala_racemase_pyridoxalP-BS"/>
</dbReference>
<dbReference type="InterPro" id="IPR000821">
    <property type="entry name" value="Ala_racemase"/>
</dbReference>
<evidence type="ECO:0000256" key="6">
    <source>
        <dbReference type="ARBA" id="ARBA00072221"/>
    </source>
</evidence>
<dbReference type="FunFam" id="2.40.37.10:FF:000015">
    <property type="entry name" value="Alanine racemase"/>
    <property type="match status" value="1"/>
</dbReference>
<evidence type="ECO:0000313" key="11">
    <source>
        <dbReference type="EMBL" id="SDN13442.1"/>
    </source>
</evidence>
<accession>A0A1G9YWA9</accession>
<dbReference type="SUPFAM" id="SSF51419">
    <property type="entry name" value="PLP-binding barrel"/>
    <property type="match status" value="1"/>
</dbReference>
<keyword evidence="4 7" id="KW-0663">Pyridoxal phosphate</keyword>
<dbReference type="eggNOG" id="COG0787">
    <property type="taxonomic scope" value="Bacteria"/>
</dbReference>
<dbReference type="HAMAP" id="MF_01201">
    <property type="entry name" value="Ala_racemase"/>
    <property type="match status" value="1"/>
</dbReference>
<dbReference type="InterPro" id="IPR001608">
    <property type="entry name" value="Ala_racemase_N"/>
</dbReference>
<evidence type="ECO:0000259" key="10">
    <source>
        <dbReference type="SMART" id="SM01005"/>
    </source>
</evidence>
<dbReference type="STRING" id="211114.SAMN04489726_5098"/>
<evidence type="ECO:0000256" key="8">
    <source>
        <dbReference type="PIRSR" id="PIRSR600821-50"/>
    </source>
</evidence>
<dbReference type="InterPro" id="IPR011079">
    <property type="entry name" value="Ala_racemase_C"/>
</dbReference>
<dbReference type="GO" id="GO:0005829">
    <property type="term" value="C:cytosol"/>
    <property type="evidence" value="ECO:0007669"/>
    <property type="project" value="TreeGrafter"/>
</dbReference>
<feature type="binding site" evidence="7 9">
    <location>
        <position position="145"/>
    </location>
    <ligand>
        <name>substrate</name>
    </ligand>
</feature>
<dbReference type="PANTHER" id="PTHR30511:SF0">
    <property type="entry name" value="ALANINE RACEMASE, CATABOLIC-RELATED"/>
    <property type="match status" value="1"/>
</dbReference>
<feature type="domain" description="Alanine racemase C-terminal" evidence="10">
    <location>
        <begin position="255"/>
        <end position="383"/>
    </location>
</feature>
<dbReference type="EMBL" id="LT629701">
    <property type="protein sequence ID" value="SDN13442.1"/>
    <property type="molecule type" value="Genomic_DNA"/>
</dbReference>
<dbReference type="Gene3D" id="3.20.20.10">
    <property type="entry name" value="Alanine racemase"/>
    <property type="match status" value="1"/>
</dbReference>
<comment type="catalytic activity">
    <reaction evidence="1 7">
        <text>L-alanine = D-alanine</text>
        <dbReference type="Rhea" id="RHEA:20249"/>
        <dbReference type="ChEBI" id="CHEBI:57416"/>
        <dbReference type="ChEBI" id="CHEBI:57972"/>
        <dbReference type="EC" id="5.1.1.1"/>
    </reaction>
</comment>
<dbReference type="FunFam" id="3.20.20.10:FF:000002">
    <property type="entry name" value="Alanine racemase"/>
    <property type="match status" value="1"/>
</dbReference>
<dbReference type="Gene3D" id="2.40.37.10">
    <property type="entry name" value="Lyase, Ornithine Decarboxylase, Chain A, domain 1"/>
    <property type="match status" value="1"/>
</dbReference>
<evidence type="ECO:0000256" key="2">
    <source>
        <dbReference type="ARBA" id="ARBA00001933"/>
    </source>
</evidence>
<evidence type="ECO:0000256" key="1">
    <source>
        <dbReference type="ARBA" id="ARBA00000316"/>
    </source>
</evidence>
<comment type="pathway">
    <text evidence="7">Amino-acid biosynthesis; D-alanine biosynthesis; D-alanine from L-alanine: step 1/1.</text>
</comment>
<evidence type="ECO:0000256" key="7">
    <source>
        <dbReference type="HAMAP-Rule" id="MF_01201"/>
    </source>
</evidence>
<proteinExistence type="inferred from homology"/>
<dbReference type="PROSITE" id="PS00395">
    <property type="entry name" value="ALANINE_RACEMASE"/>
    <property type="match status" value="1"/>
</dbReference>
<dbReference type="CDD" id="cd00430">
    <property type="entry name" value="PLPDE_III_AR"/>
    <property type="match status" value="1"/>
</dbReference>
<feature type="modified residue" description="N6-(pyridoxal phosphate)lysine" evidence="7 8">
    <location>
        <position position="47"/>
    </location>
</feature>
<dbReference type="Pfam" id="PF01168">
    <property type="entry name" value="Ala_racemase_N"/>
    <property type="match status" value="1"/>
</dbReference>
<keyword evidence="5 7" id="KW-0413">Isomerase</keyword>
<dbReference type="NCBIfam" id="TIGR00492">
    <property type="entry name" value="alr"/>
    <property type="match status" value="1"/>
</dbReference>
<evidence type="ECO:0000313" key="12">
    <source>
        <dbReference type="Proteomes" id="UP000183376"/>
    </source>
</evidence>
<comment type="cofactor">
    <cofactor evidence="2 7 8">
        <name>pyridoxal 5'-phosphate</name>
        <dbReference type="ChEBI" id="CHEBI:597326"/>
    </cofactor>
</comment>
<dbReference type="GO" id="GO:0008784">
    <property type="term" value="F:alanine racemase activity"/>
    <property type="evidence" value="ECO:0007669"/>
    <property type="project" value="UniProtKB-UniRule"/>
</dbReference>
<name>A0A1G9YWA9_ALLAB</name>
<dbReference type="PANTHER" id="PTHR30511">
    <property type="entry name" value="ALANINE RACEMASE"/>
    <property type="match status" value="1"/>
</dbReference>
<feature type="binding site" evidence="7 9">
    <location>
        <position position="324"/>
    </location>
    <ligand>
        <name>substrate</name>
    </ligand>
</feature>
<dbReference type="Proteomes" id="UP000183376">
    <property type="component" value="Chromosome I"/>
</dbReference>
<evidence type="ECO:0000256" key="3">
    <source>
        <dbReference type="ARBA" id="ARBA00013089"/>
    </source>
</evidence>
<feature type="active site" description="Proton acceptor; specific for L-alanine" evidence="7">
    <location>
        <position position="276"/>
    </location>
</feature>
<keyword evidence="12" id="KW-1185">Reference proteome</keyword>
<dbReference type="InterPro" id="IPR009006">
    <property type="entry name" value="Ala_racemase/Decarboxylase_C"/>
</dbReference>
<evidence type="ECO:0000256" key="4">
    <source>
        <dbReference type="ARBA" id="ARBA00022898"/>
    </source>
</evidence>
<dbReference type="EC" id="5.1.1.1" evidence="3 7"/>
<feature type="active site" description="Proton acceptor; specific for D-alanine" evidence="7">
    <location>
        <position position="47"/>
    </location>
</feature>
<gene>
    <name evidence="11" type="ORF">SAMN04489726_5098</name>
</gene>
<sequence length="388" mass="40580">MNGVMAAQNPHLPRAEVLVDTDALRHNIALLSGLAAASGAQTMAVVKADGYGHGALHVARTALEAGASWVGVCHLDEALALRAGGITAPIFSWLHVPDEDFAEAVSAGIDLSVSSPAALDGVLDAVHRTGATARIHLKIDTGLSRNGCAPQDWPDLVRAAAAAQCTGGVQVVGVWSHLACADEPGHPSIDAQAKRLTEAHAIAVDAGLRPIRHIANSAAVLSRPDLHFELVRTGIAMYGLNPMPPGFGGDELRPAMTFRARVALTKRIAEGDGVSYGLTWTAPRETTIALVPAGYADGVPRALSGRMEVLLGGRRRPVVGRVCMDQIMVDCGDDEVREGEEVVLFGPGTRGEPTATEWAETLGTIHYEIVTGMTRPRVTRTVVAVGGA</sequence>
<reference evidence="11 12" key="1">
    <citation type="submission" date="2016-10" db="EMBL/GenBank/DDBJ databases">
        <authorList>
            <person name="de Groot N.N."/>
        </authorList>
    </citation>
    <scope>NUCLEOTIDE SEQUENCE [LARGE SCALE GENOMIC DNA]</scope>
    <source>
        <strain evidence="11 12">DSM 44149</strain>
    </source>
</reference>
<dbReference type="Pfam" id="PF00842">
    <property type="entry name" value="Ala_racemase_C"/>
    <property type="match status" value="1"/>
</dbReference>
<organism evidence="11 12">
    <name type="scientific">Allokutzneria albata</name>
    <name type="common">Kibdelosporangium albatum</name>
    <dbReference type="NCBI Taxonomy" id="211114"/>
    <lineage>
        <taxon>Bacteria</taxon>
        <taxon>Bacillati</taxon>
        <taxon>Actinomycetota</taxon>
        <taxon>Actinomycetes</taxon>
        <taxon>Pseudonocardiales</taxon>
        <taxon>Pseudonocardiaceae</taxon>
        <taxon>Allokutzneria</taxon>
    </lineage>
</organism>
<dbReference type="SUPFAM" id="SSF50621">
    <property type="entry name" value="Alanine racemase C-terminal domain-like"/>
    <property type="match status" value="1"/>
</dbReference>
<dbReference type="GO" id="GO:0009252">
    <property type="term" value="P:peptidoglycan biosynthetic process"/>
    <property type="evidence" value="ECO:0007669"/>
    <property type="project" value="TreeGrafter"/>
</dbReference>
<evidence type="ECO:0000256" key="9">
    <source>
        <dbReference type="PIRSR" id="PIRSR600821-52"/>
    </source>
</evidence>
<dbReference type="InterPro" id="IPR029066">
    <property type="entry name" value="PLP-binding_barrel"/>
</dbReference>
<dbReference type="UniPathway" id="UPA00042">
    <property type="reaction ID" value="UER00497"/>
</dbReference>
<evidence type="ECO:0000256" key="5">
    <source>
        <dbReference type="ARBA" id="ARBA00023235"/>
    </source>
</evidence>